<evidence type="ECO:0000313" key="3">
    <source>
        <dbReference type="Proteomes" id="UP000507470"/>
    </source>
</evidence>
<reference evidence="2 3" key="1">
    <citation type="submission" date="2020-06" db="EMBL/GenBank/DDBJ databases">
        <authorList>
            <person name="Li R."/>
            <person name="Bekaert M."/>
        </authorList>
    </citation>
    <scope>NUCLEOTIDE SEQUENCE [LARGE SCALE GENOMIC DNA]</scope>
    <source>
        <strain evidence="3">wild</strain>
    </source>
</reference>
<feature type="region of interest" description="Disordered" evidence="1">
    <location>
        <begin position="1"/>
        <end position="55"/>
    </location>
</feature>
<feature type="compositionally biased region" description="Basic and acidic residues" evidence="1">
    <location>
        <begin position="318"/>
        <end position="328"/>
    </location>
</feature>
<gene>
    <name evidence="2" type="ORF">MCOR_33485</name>
</gene>
<dbReference type="EMBL" id="CACVKT020005973">
    <property type="protein sequence ID" value="CAC5399202.1"/>
    <property type="molecule type" value="Genomic_DNA"/>
</dbReference>
<feature type="region of interest" description="Disordered" evidence="1">
    <location>
        <begin position="318"/>
        <end position="352"/>
    </location>
</feature>
<feature type="compositionally biased region" description="Polar residues" evidence="1">
    <location>
        <begin position="1"/>
        <end position="12"/>
    </location>
</feature>
<keyword evidence="3" id="KW-1185">Reference proteome</keyword>
<organism evidence="2 3">
    <name type="scientific">Mytilus coruscus</name>
    <name type="common">Sea mussel</name>
    <dbReference type="NCBI Taxonomy" id="42192"/>
    <lineage>
        <taxon>Eukaryota</taxon>
        <taxon>Metazoa</taxon>
        <taxon>Spiralia</taxon>
        <taxon>Lophotrochozoa</taxon>
        <taxon>Mollusca</taxon>
        <taxon>Bivalvia</taxon>
        <taxon>Autobranchia</taxon>
        <taxon>Pteriomorphia</taxon>
        <taxon>Mytilida</taxon>
        <taxon>Mytiloidea</taxon>
        <taxon>Mytilidae</taxon>
        <taxon>Mytilinae</taxon>
        <taxon>Mytilus</taxon>
    </lineage>
</organism>
<dbReference type="OrthoDB" id="5576441at2759"/>
<sequence>MLLKNIDSNSQGKDSRQEWKHQSQTIATEEENISNKTSSKNDDGNNGKETFQKNNNAVTGKEIDLKYGNEILLSDKSTNVNKTMHDSFDNSNDSLIIVDSEDSNHSNNDLKVDLTNEDIRDVTHDQRYKDNDTGLNCSLNISGGDLFASPSPTVQRTKTCHSRLMLSQDGIDVRGETTSTIQRTKTCHSRLMLSQDVIGVQGETTSTIQRKNTCHSRLTLSQDGIDVRGETITAIINSDLETLKSFAFRKSKRKTSEIETPTKKSTLIKKIRTNMEDNGILMIGDNFEQISSQESESPKFKAREKKWKFCSSQNEISEHHAELSDNHDLNNSSSTQHSKSVEETYTTDNLNDSGFEMNFTQSKFQGDIDEKHKSSDENEDEVSLITGGESDIERKDTNVTLEYDMNVAIETYDVSCDDVWEDFDDCGGDDFDGIIACKTPCRLVTDQVRRVKFFVISWSY</sequence>
<accession>A0A6J8CW99</accession>
<dbReference type="AlphaFoldDB" id="A0A6J8CW99"/>
<dbReference type="Proteomes" id="UP000507470">
    <property type="component" value="Unassembled WGS sequence"/>
</dbReference>
<protein>
    <submittedName>
        <fullName evidence="2">Uncharacterized protein</fullName>
    </submittedName>
</protein>
<name>A0A6J8CW99_MYTCO</name>
<evidence type="ECO:0000313" key="2">
    <source>
        <dbReference type="EMBL" id="CAC5399202.1"/>
    </source>
</evidence>
<proteinExistence type="predicted"/>
<feature type="compositionally biased region" description="Polar residues" evidence="1">
    <location>
        <begin position="335"/>
        <end position="352"/>
    </location>
</feature>
<evidence type="ECO:0000256" key="1">
    <source>
        <dbReference type="SAM" id="MobiDB-lite"/>
    </source>
</evidence>